<evidence type="ECO:0000313" key="16">
    <source>
        <dbReference type="EMBL" id="KAG3212945.1"/>
    </source>
</evidence>
<feature type="active site" evidence="7">
    <location>
        <position position="473"/>
    </location>
</feature>
<gene>
    <name evidence="17" type="ORF">PC110_g5881</name>
    <name evidence="12" type="ORF">PC113_g7491</name>
    <name evidence="13" type="ORF">PC115_g17016</name>
    <name evidence="14" type="ORF">PC117_g18653</name>
    <name evidence="15" type="ORF">PC118_g1072</name>
    <name evidence="16" type="ORF">PC129_g16111</name>
</gene>
<evidence type="ECO:0000256" key="8">
    <source>
        <dbReference type="PIRSR" id="PIRSR601382-2"/>
    </source>
</evidence>
<dbReference type="Proteomes" id="UP000774804">
    <property type="component" value="Unassembled WGS sequence"/>
</dbReference>
<keyword evidence="9" id="KW-0378">Hydrolase</keyword>
<keyword evidence="18" id="KW-1185">Reference proteome</keyword>
<dbReference type="GO" id="GO:0004571">
    <property type="term" value="F:mannosyl-oligosaccharide 1,2-alpha-mannosidase activity"/>
    <property type="evidence" value="ECO:0007669"/>
    <property type="project" value="InterPro"/>
</dbReference>
<dbReference type="Gene3D" id="2.70.130.10">
    <property type="entry name" value="Mannose-6-phosphate receptor binding domain"/>
    <property type="match status" value="1"/>
</dbReference>
<dbReference type="Proteomes" id="UP000735874">
    <property type="component" value="Unassembled WGS sequence"/>
</dbReference>
<dbReference type="Proteomes" id="UP000760860">
    <property type="component" value="Unassembled WGS sequence"/>
</dbReference>
<evidence type="ECO:0000256" key="9">
    <source>
        <dbReference type="RuleBase" id="RU361193"/>
    </source>
</evidence>
<accession>A0A329SLX5</accession>
<dbReference type="PANTHER" id="PTHR45679:SF6">
    <property type="entry name" value="ER DEGRADATION-ENHANCING ALPHA-MANNOSIDASE-LIKE PROTEIN 2"/>
    <property type="match status" value="1"/>
</dbReference>
<keyword evidence="5" id="KW-1015">Disulfide bond</keyword>
<evidence type="ECO:0000313" key="14">
    <source>
        <dbReference type="EMBL" id="KAG2913173.1"/>
    </source>
</evidence>
<dbReference type="InterPro" id="IPR003137">
    <property type="entry name" value="PA_domain"/>
</dbReference>
<dbReference type="GO" id="GO:0005975">
    <property type="term" value="P:carbohydrate metabolic process"/>
    <property type="evidence" value="ECO:0007669"/>
    <property type="project" value="InterPro"/>
</dbReference>
<feature type="domain" description="MRH" evidence="11">
    <location>
        <begin position="95"/>
        <end position="226"/>
    </location>
</feature>
<dbReference type="CDD" id="cd00538">
    <property type="entry name" value="PA"/>
    <property type="match status" value="1"/>
</dbReference>
<dbReference type="GO" id="GO:0044322">
    <property type="term" value="C:endoplasmic reticulum quality control compartment"/>
    <property type="evidence" value="ECO:0007669"/>
    <property type="project" value="GOC"/>
</dbReference>
<reference evidence="12" key="2">
    <citation type="submission" date="2018-10" db="EMBL/GenBank/DDBJ databases">
        <title>Effector identification in a new, highly contiguous assembly of the strawberry crown rot pathogen Phytophthora cactorum.</title>
        <authorList>
            <person name="Armitage A.D."/>
            <person name="Nellist C.F."/>
            <person name="Bates H."/>
            <person name="Vickerstaff R.J."/>
            <person name="Harrison R.J."/>
        </authorList>
    </citation>
    <scope>NUCLEOTIDE SEQUENCE</scope>
    <source>
        <strain evidence="12">15-7</strain>
        <strain evidence="13">4032</strain>
        <strain evidence="14">4040</strain>
        <strain evidence="15">P415</strain>
        <strain evidence="16">P421</strain>
    </source>
</reference>
<dbReference type="PANTHER" id="PTHR45679">
    <property type="entry name" value="ER DEGRADATION-ENHANCING ALPHA-MANNOSIDASE-LIKE PROTEIN 2"/>
    <property type="match status" value="1"/>
</dbReference>
<evidence type="ECO:0000313" key="15">
    <source>
        <dbReference type="EMBL" id="KAG2998945.1"/>
    </source>
</evidence>
<feature type="active site" description="Proton donor" evidence="7">
    <location>
        <position position="571"/>
    </location>
</feature>
<comment type="subcellular location">
    <subcellularLocation>
        <location evidence="1">Endoplasmic reticulum</location>
    </subcellularLocation>
</comment>
<sequence>MRSQMLPRQLRSGPGELDASPRAPQRSSTAAIKHAYTCVFLLAIALLCASSNAAQAETQAQDASNKLSHFNGLHTLSGASYRAFKNRLKRQMRGESCLRYHVGGTWWHYEWCFDRHVRQFHPLPKGENTKEKSVMLGVFDPQKSQPLRVLAVDNLARLADPDRMGYMAQQRYNSGDYCEARGARRSVKLQVKCCALHDNETYVDSVDERSPCDYEMNVCSPVACGLMQRDQFVLTAPTYMEEDEREALTKTVREMFYHAYNGYLTHAFPQDDLLPLSCRGGEFELGRLPMLTLIDTLDTLALLEDATEFRRAVGLVVENADFDLDTEVSLFETTIRMLGGLLSAHLFAVNTDLKLFPDGGYDGALLRLAVDLGDRLMPAFDTVTGIPYGTVNLKHGVPKGETPIASTAGAGSLSVEFTMLSVLTREPKYAAASRGAVRALFQRRSKLGLLGKHINTKTGDWTETSSGPGSNSDSFYEYLMKMYELFGDREALEMFAQVYPAVLVHNKHGDWYTDVSMYTGCHHHSGSSAIIFESLASFWPGMQVAAGDLKVAAESMNAFYRVWRDYGFLSEQFNVGDWKPVKSRGGGGARYPLRPELIESTFYMHEATNDSSWLRAGAHVIHSLQKYTKTLCGYASIADVESKKQEDTMPSFFLSETCKYLYLLFNTTHFFRQGNYVMTTEAHPLPILPSKLVEPILRASDVSSNSDVAYDNRFSPERVLQCDVPKFYDLIDYSVHYEGKVVARTSRCSPPAPSPAALLKASKSVAEKIATVAADSSAMSAIEKIAMAASNNAKPTSVKEKKVDTESVASDVLQEWLPALEEKLRKIGGKNIDDKWLKKLLEDNSVGSKHQPVSEQDAQGQVVQYLYGGSQLGEFRVEQLPGRVRVTREETGDWLEASGVLDASHMIIGFGFNDGSDGDAGADSYTFDEPTSDKIDQGDDYHPPFLSWNYVYKVNEDLTLPMDQRCSLRVQVGYTPYPGEVQHNAKGSPHDTKGKPNVWLTVPCVGAGFGVTNTFKASRAFPDRELVLADPIDACSEVSNLSEENVQGKIVLVQRGECYFEMKARNAAKWGAAGVIIVNTEDDDLVMVMGGMEENGEDAIDVPLDVPVVMIPQRLGEWFETRLAETEASSLSPVKVSIELTVRHHDHNVDINRRRPRGIHGDGSFPRVEGTADNMKVYGPLWGVELVTINSDKEKNQEQVESHQESFTIAIVGTPPWQH</sequence>
<dbReference type="PROSITE" id="PS51914">
    <property type="entry name" value="MRH"/>
    <property type="match status" value="1"/>
</dbReference>
<comment type="cofactor">
    <cofactor evidence="8">
        <name>Ca(2+)</name>
        <dbReference type="ChEBI" id="CHEBI:29108"/>
    </cofactor>
</comment>
<dbReference type="GO" id="GO:0005509">
    <property type="term" value="F:calcium ion binding"/>
    <property type="evidence" value="ECO:0007669"/>
    <property type="project" value="InterPro"/>
</dbReference>
<dbReference type="GO" id="GO:0016020">
    <property type="term" value="C:membrane"/>
    <property type="evidence" value="ECO:0007669"/>
    <property type="project" value="InterPro"/>
</dbReference>
<reference evidence="17 18" key="1">
    <citation type="submission" date="2018-01" db="EMBL/GenBank/DDBJ databases">
        <title>Draft genome of the strawberry crown rot pathogen Phytophthora cactorum.</title>
        <authorList>
            <person name="Armitage A.D."/>
            <person name="Lysoe E."/>
            <person name="Nellist C.F."/>
            <person name="Harrison R.J."/>
            <person name="Brurberg M.B."/>
        </authorList>
    </citation>
    <scope>NUCLEOTIDE SEQUENCE [LARGE SCALE GENOMIC DNA]</scope>
    <source>
        <strain evidence="17 18">10300</strain>
    </source>
</reference>
<dbReference type="Proteomes" id="UP000697107">
    <property type="component" value="Unassembled WGS sequence"/>
</dbReference>
<keyword evidence="9" id="KW-0326">Glycosidase</keyword>
<dbReference type="OrthoDB" id="8118055at2759"/>
<feature type="active site" description="Proton donor" evidence="7">
    <location>
        <position position="332"/>
    </location>
</feature>
<dbReference type="EMBL" id="RCMI01000780">
    <property type="protein sequence ID" value="KAG2897862.1"/>
    <property type="molecule type" value="Genomic_DNA"/>
</dbReference>
<comment type="similarity">
    <text evidence="2 9">Belongs to the glycosyl hydrolase 47 family.</text>
</comment>
<dbReference type="Pfam" id="PF02225">
    <property type="entry name" value="PA"/>
    <property type="match status" value="1"/>
</dbReference>
<dbReference type="Pfam" id="PF07915">
    <property type="entry name" value="PRKCSH"/>
    <property type="match status" value="1"/>
</dbReference>
<evidence type="ECO:0000256" key="2">
    <source>
        <dbReference type="ARBA" id="ARBA00007658"/>
    </source>
</evidence>
<evidence type="ECO:0000313" key="18">
    <source>
        <dbReference type="Proteomes" id="UP000251314"/>
    </source>
</evidence>
<keyword evidence="4" id="KW-0256">Endoplasmic reticulum</keyword>
<dbReference type="InterPro" id="IPR046450">
    <property type="entry name" value="PA_dom_sf"/>
</dbReference>
<dbReference type="InterPro" id="IPR044674">
    <property type="entry name" value="EDEM1/2/3"/>
</dbReference>
<dbReference type="VEuPathDB" id="FungiDB:PC110_g5881"/>
<feature type="active site" evidence="7">
    <location>
        <position position="596"/>
    </location>
</feature>
<dbReference type="InterPro" id="IPR012913">
    <property type="entry name" value="OS9-like_dom"/>
</dbReference>
<dbReference type="STRING" id="29920.A0A329SLX5"/>
<dbReference type="AlphaFoldDB" id="A0A329SLX5"/>
<dbReference type="EMBL" id="RCMG01000165">
    <property type="protein sequence ID" value="KAG2861055.1"/>
    <property type="molecule type" value="Genomic_DNA"/>
</dbReference>
<dbReference type="Gene3D" id="3.50.30.30">
    <property type="match status" value="1"/>
</dbReference>
<evidence type="ECO:0000256" key="4">
    <source>
        <dbReference type="ARBA" id="ARBA00022824"/>
    </source>
</evidence>
<proteinExistence type="inferred from homology"/>
<dbReference type="EMBL" id="RCMK01000764">
    <property type="protein sequence ID" value="KAG2913173.1"/>
    <property type="molecule type" value="Genomic_DNA"/>
</dbReference>
<evidence type="ECO:0000256" key="6">
    <source>
        <dbReference type="ARBA" id="ARBA00023180"/>
    </source>
</evidence>
<evidence type="ECO:0000313" key="13">
    <source>
        <dbReference type="EMBL" id="KAG2897862.1"/>
    </source>
</evidence>
<evidence type="ECO:0000256" key="5">
    <source>
        <dbReference type="ARBA" id="ARBA00023157"/>
    </source>
</evidence>
<dbReference type="EMBL" id="RCMV01000784">
    <property type="protein sequence ID" value="KAG3212945.1"/>
    <property type="molecule type" value="Genomic_DNA"/>
</dbReference>
<dbReference type="Pfam" id="PF01532">
    <property type="entry name" value="Glyco_hydro_47"/>
    <property type="match status" value="1"/>
</dbReference>
<keyword evidence="6" id="KW-0325">Glycoprotein</keyword>
<dbReference type="EC" id="3.2.1.-" evidence="9"/>
<evidence type="ECO:0000256" key="10">
    <source>
        <dbReference type="SAM" id="MobiDB-lite"/>
    </source>
</evidence>
<dbReference type="GO" id="GO:1904380">
    <property type="term" value="P:endoplasmic reticulum mannose trimming"/>
    <property type="evidence" value="ECO:0007669"/>
    <property type="project" value="InterPro"/>
</dbReference>
<organism evidence="17 18">
    <name type="scientific">Phytophthora cactorum</name>
    <dbReference type="NCBI Taxonomy" id="29920"/>
    <lineage>
        <taxon>Eukaryota</taxon>
        <taxon>Sar</taxon>
        <taxon>Stramenopiles</taxon>
        <taxon>Oomycota</taxon>
        <taxon>Peronosporomycetes</taxon>
        <taxon>Peronosporales</taxon>
        <taxon>Peronosporaceae</taxon>
        <taxon>Phytophthora</taxon>
    </lineage>
</organism>
<feature type="binding site" evidence="8">
    <location>
        <position position="680"/>
    </location>
    <ligand>
        <name>Ca(2+)</name>
        <dbReference type="ChEBI" id="CHEBI:29108"/>
    </ligand>
</feature>
<evidence type="ECO:0000313" key="17">
    <source>
        <dbReference type="EMBL" id="RAW37877.1"/>
    </source>
</evidence>
<evidence type="ECO:0000313" key="12">
    <source>
        <dbReference type="EMBL" id="KAG2861055.1"/>
    </source>
</evidence>
<keyword evidence="8" id="KW-0479">Metal-binding</keyword>
<name>A0A329SLX5_9STRA</name>
<dbReference type="SUPFAM" id="SSF48225">
    <property type="entry name" value="Seven-hairpin glycosidases"/>
    <property type="match status" value="1"/>
</dbReference>
<dbReference type="InterPro" id="IPR036026">
    <property type="entry name" value="Seven-hairpin_glycosidases"/>
</dbReference>
<evidence type="ECO:0000256" key="3">
    <source>
        <dbReference type="ARBA" id="ARBA00022729"/>
    </source>
</evidence>
<dbReference type="EMBL" id="RCML01000012">
    <property type="protein sequence ID" value="KAG2998945.1"/>
    <property type="molecule type" value="Genomic_DNA"/>
</dbReference>
<dbReference type="Proteomes" id="UP000736787">
    <property type="component" value="Unassembled WGS sequence"/>
</dbReference>
<dbReference type="InterPro" id="IPR001382">
    <property type="entry name" value="Glyco_hydro_47"/>
</dbReference>
<dbReference type="InterPro" id="IPR012341">
    <property type="entry name" value="6hp_glycosidase-like_sf"/>
</dbReference>
<keyword evidence="3" id="KW-0732">Signal</keyword>
<feature type="region of interest" description="Disordered" evidence="10">
    <location>
        <begin position="1"/>
        <end position="25"/>
    </location>
</feature>
<evidence type="ECO:0000256" key="1">
    <source>
        <dbReference type="ARBA" id="ARBA00004240"/>
    </source>
</evidence>
<evidence type="ECO:0000256" key="7">
    <source>
        <dbReference type="PIRSR" id="PIRSR601382-1"/>
    </source>
</evidence>
<dbReference type="EMBL" id="MJFZ01000101">
    <property type="protein sequence ID" value="RAW37877.1"/>
    <property type="molecule type" value="Genomic_DNA"/>
</dbReference>
<protein>
    <recommendedName>
        <fullName evidence="9">alpha-1,2-Mannosidase</fullName>
        <ecNumber evidence="9">3.2.1.-</ecNumber>
    </recommendedName>
</protein>
<dbReference type="Gene3D" id="1.50.10.10">
    <property type="match status" value="1"/>
</dbReference>
<dbReference type="InterPro" id="IPR009011">
    <property type="entry name" value="Man6P_isomerase_rcpt-bd_dom_sf"/>
</dbReference>
<keyword evidence="8" id="KW-0106">Calcium</keyword>
<comment type="caution">
    <text evidence="17">The sequence shown here is derived from an EMBL/GenBank/DDBJ whole genome shotgun (WGS) entry which is preliminary data.</text>
</comment>
<dbReference type="SUPFAM" id="SSF52025">
    <property type="entry name" value="PA domain"/>
    <property type="match status" value="1"/>
</dbReference>
<evidence type="ECO:0000259" key="11">
    <source>
        <dbReference type="PROSITE" id="PS51914"/>
    </source>
</evidence>
<dbReference type="PRINTS" id="PR00747">
    <property type="entry name" value="GLYHDRLASE47"/>
</dbReference>
<dbReference type="Proteomes" id="UP000251314">
    <property type="component" value="Unassembled WGS sequence"/>
</dbReference>
<dbReference type="InterPro" id="IPR044865">
    <property type="entry name" value="MRH_dom"/>
</dbReference>